<gene>
    <name evidence="2" type="ORF">COT97_01705</name>
</gene>
<dbReference type="SUPFAM" id="SSF89392">
    <property type="entry name" value="Prokaryotic lipoproteins and lipoprotein localization factors"/>
    <property type="match status" value="1"/>
</dbReference>
<keyword evidence="1" id="KW-0175">Coiled coil</keyword>
<reference evidence="3" key="1">
    <citation type="submission" date="2017-09" db="EMBL/GenBank/DDBJ databases">
        <title>Depth-based differentiation of microbial function through sediment-hosted aquifers and enrichment of novel symbionts in the deep terrestrial subsurface.</title>
        <authorList>
            <person name="Probst A.J."/>
            <person name="Ladd B."/>
            <person name="Jarett J.K."/>
            <person name="Geller-Mcgrath D.E."/>
            <person name="Sieber C.M.K."/>
            <person name="Emerson J.B."/>
            <person name="Anantharaman K."/>
            <person name="Thomas B.C."/>
            <person name="Malmstrom R."/>
            <person name="Stieglmeier M."/>
            <person name="Klingl A."/>
            <person name="Woyke T."/>
            <person name="Ryan C.M."/>
            <person name="Banfield J.F."/>
        </authorList>
    </citation>
    <scope>NUCLEOTIDE SEQUENCE [LARGE SCALE GENOMIC DNA]</scope>
</reference>
<accession>A0A2H0V5M1</accession>
<dbReference type="EMBL" id="PFAP01000007">
    <property type="protein sequence ID" value="PIR94404.1"/>
    <property type="molecule type" value="Genomic_DNA"/>
</dbReference>
<sequence length="346" mass="39080">MKKYFKLGGVLFLVLTLSIFLTGCTKSPESVVKKMIKKMVTVDTFQFDATVGLKGAMAGLSQELQLGASESSETKIAVSGQADTSNDDDVKYLANLGIDFQSEGSDLNLNLDLLTTNEATFVKVNNAPQIELVDFSQLKDTWYKFQAEVSDASETEEDSLSASEVRKIRKLFQKVDFLKVVEDYGQEDLNGVRTYHYRVALNGEELKRFFVELKTIVDGQEPSLDEFKEIKANLDKWNDVSGDVWIGVKDYYLYKVNVGTNIDDVQSDLERFDLSLTLTNYGQPVDIQVPENAKVFDWNEVMAIPNVTVPEFSVDDLEKQLETLNLSDRELKELQKQMEEFESLGQ</sequence>
<dbReference type="Proteomes" id="UP000229901">
    <property type="component" value="Unassembled WGS sequence"/>
</dbReference>
<name>A0A2H0V5M1_9BACT</name>
<dbReference type="PROSITE" id="PS51257">
    <property type="entry name" value="PROKAR_LIPOPROTEIN"/>
    <property type="match status" value="1"/>
</dbReference>
<dbReference type="Gene3D" id="2.50.20.20">
    <property type="match status" value="1"/>
</dbReference>
<organism evidence="2 3">
    <name type="scientific">Candidatus Falkowbacteria bacterium CG10_big_fil_rev_8_21_14_0_10_39_11</name>
    <dbReference type="NCBI Taxonomy" id="1974565"/>
    <lineage>
        <taxon>Bacteria</taxon>
        <taxon>Candidatus Falkowiibacteriota</taxon>
    </lineage>
</organism>
<dbReference type="AlphaFoldDB" id="A0A2H0V5M1"/>
<proteinExistence type="predicted"/>
<evidence type="ECO:0000313" key="2">
    <source>
        <dbReference type="EMBL" id="PIR94404.1"/>
    </source>
</evidence>
<evidence type="ECO:0000313" key="3">
    <source>
        <dbReference type="Proteomes" id="UP000229901"/>
    </source>
</evidence>
<dbReference type="InterPro" id="IPR029046">
    <property type="entry name" value="LolA/LolB/LppX"/>
</dbReference>
<protein>
    <submittedName>
        <fullName evidence="2">Uncharacterized protein</fullName>
    </submittedName>
</protein>
<feature type="coiled-coil region" evidence="1">
    <location>
        <begin position="314"/>
        <end position="344"/>
    </location>
</feature>
<evidence type="ECO:0000256" key="1">
    <source>
        <dbReference type="SAM" id="Coils"/>
    </source>
</evidence>
<comment type="caution">
    <text evidence="2">The sequence shown here is derived from an EMBL/GenBank/DDBJ whole genome shotgun (WGS) entry which is preliminary data.</text>
</comment>